<dbReference type="PROSITE" id="PS50005">
    <property type="entry name" value="TPR"/>
    <property type="match status" value="1"/>
</dbReference>
<dbReference type="SUPFAM" id="SSF48452">
    <property type="entry name" value="TPR-like"/>
    <property type="match status" value="1"/>
</dbReference>
<dbReference type="SUPFAM" id="SSF52540">
    <property type="entry name" value="P-loop containing nucleoside triphosphate hydrolases"/>
    <property type="match status" value="1"/>
</dbReference>
<protein>
    <submittedName>
        <fullName evidence="3">Sulfotransferase</fullName>
    </submittedName>
</protein>
<dbReference type="Pfam" id="PF13469">
    <property type="entry name" value="Sulfotransfer_3"/>
    <property type="match status" value="1"/>
</dbReference>
<dbReference type="PANTHER" id="PTHR12788">
    <property type="entry name" value="PROTEIN-TYROSINE SULFOTRANSFERASE 2"/>
    <property type="match status" value="1"/>
</dbReference>
<evidence type="ECO:0000313" key="4">
    <source>
        <dbReference type="Proteomes" id="UP001258994"/>
    </source>
</evidence>
<evidence type="ECO:0000256" key="2">
    <source>
        <dbReference type="PROSITE-ProRule" id="PRU00339"/>
    </source>
</evidence>
<accession>A0ABY9TW39</accession>
<sequence length="532" mass="60738">MIDTPSYENREQLEDLLKKGSHAYTQRKFDIAGQCCQEALQLEPELVPAHFLVGLIALGTKNKKLAFRAFQTVVKLDNDHVAAWAQLAYRYMTRGMVNLADKALQEVRRIRTDDPTVLTLIGTTLSLMGENDLAKSAFGRAYTLAPENIEYTHNLASNLVHQGDTDTAEILLKSIIEKRADSPQAHWSLSLFVKAKDNSHIEKMNKLCQENKNKPTAQAFYQYAIGKEYEDQQNWDKAFEAFSKGAAATRSKGDFDEAGEIETFDYLTENFTEEWLENSGPGIADASPIFVLGQPRTGTTLIERIITSHSDVHSAGELQQFPLAMRRLGNTKNPQRFSAELFDLVKEVDGRLLATKYLQTSGRMLGSKARYVDKLPANYLNIPLILKALPNAKIVHLIRDPMDACFSSYKQLFANAYLHSYNQEEMARHHVRYLKLMQVWRERFPGRFFDISYEETARNLEPNARALIDYLELPWQDECLNFHQQKTAVTTASTVQVREPAHTRSIGRWRKYEQQLQPMLTELQAHGIKIEE</sequence>
<feature type="repeat" description="TPR" evidence="2">
    <location>
        <begin position="115"/>
        <end position="148"/>
    </location>
</feature>
<dbReference type="InterPro" id="IPR027417">
    <property type="entry name" value="P-loop_NTPase"/>
</dbReference>
<dbReference type="Gene3D" id="3.40.50.300">
    <property type="entry name" value="P-loop containing nucleotide triphosphate hydrolases"/>
    <property type="match status" value="1"/>
</dbReference>
<evidence type="ECO:0000256" key="1">
    <source>
        <dbReference type="ARBA" id="ARBA00022679"/>
    </source>
</evidence>
<proteinExistence type="predicted"/>
<keyword evidence="1" id="KW-0808">Transferase</keyword>
<evidence type="ECO:0000313" key="3">
    <source>
        <dbReference type="EMBL" id="WNC71990.1"/>
    </source>
</evidence>
<organism evidence="3 4">
    <name type="scientific">Thalassotalea psychrophila</name>
    <dbReference type="NCBI Taxonomy" id="3065647"/>
    <lineage>
        <taxon>Bacteria</taxon>
        <taxon>Pseudomonadati</taxon>
        <taxon>Pseudomonadota</taxon>
        <taxon>Gammaproteobacteria</taxon>
        <taxon>Alteromonadales</taxon>
        <taxon>Colwelliaceae</taxon>
        <taxon>Thalassotalea</taxon>
    </lineage>
</organism>
<reference evidence="4" key="1">
    <citation type="submission" date="2023-09" db="EMBL/GenBank/DDBJ databases">
        <authorList>
            <person name="Li S."/>
            <person name="Li X."/>
            <person name="Zhang C."/>
            <person name="Zhao Z."/>
        </authorList>
    </citation>
    <scope>NUCLEOTIDE SEQUENCE [LARGE SCALE GENOMIC DNA]</scope>
    <source>
        <strain evidence="4">SQ149</strain>
    </source>
</reference>
<name>A0ABY9TW39_9GAMM</name>
<keyword evidence="4" id="KW-1185">Reference proteome</keyword>
<dbReference type="Pfam" id="PF13181">
    <property type="entry name" value="TPR_8"/>
    <property type="match status" value="1"/>
</dbReference>
<dbReference type="EMBL" id="CP134145">
    <property type="protein sequence ID" value="WNC71990.1"/>
    <property type="molecule type" value="Genomic_DNA"/>
</dbReference>
<dbReference type="PANTHER" id="PTHR12788:SF10">
    <property type="entry name" value="PROTEIN-TYROSINE SULFOTRANSFERASE"/>
    <property type="match status" value="1"/>
</dbReference>
<dbReference type="InterPro" id="IPR026634">
    <property type="entry name" value="TPST-like"/>
</dbReference>
<dbReference type="RefSeq" id="WP_348391110.1">
    <property type="nucleotide sequence ID" value="NZ_CP134145.1"/>
</dbReference>
<dbReference type="InterPro" id="IPR011990">
    <property type="entry name" value="TPR-like_helical_dom_sf"/>
</dbReference>
<keyword evidence="2" id="KW-0802">TPR repeat</keyword>
<dbReference type="Gene3D" id="1.25.40.10">
    <property type="entry name" value="Tetratricopeptide repeat domain"/>
    <property type="match status" value="1"/>
</dbReference>
<gene>
    <name evidence="3" type="ORF">RGQ13_18005</name>
</gene>
<dbReference type="InterPro" id="IPR019734">
    <property type="entry name" value="TPR_rpt"/>
</dbReference>
<dbReference type="Proteomes" id="UP001258994">
    <property type="component" value="Chromosome"/>
</dbReference>
<dbReference type="SMART" id="SM00028">
    <property type="entry name" value="TPR"/>
    <property type="match status" value="5"/>
</dbReference>